<protein>
    <submittedName>
        <fullName evidence="2">Universal stress protein</fullName>
    </submittedName>
</protein>
<evidence type="ECO:0000313" key="3">
    <source>
        <dbReference type="Proteomes" id="UP000831768"/>
    </source>
</evidence>
<dbReference type="AlphaFoldDB" id="A0A8U0A0N1"/>
<evidence type="ECO:0000259" key="1">
    <source>
        <dbReference type="Pfam" id="PF00582"/>
    </source>
</evidence>
<keyword evidence="3" id="KW-1185">Reference proteome</keyword>
<dbReference type="SUPFAM" id="SSF52402">
    <property type="entry name" value="Adenine nucleotide alpha hydrolases-like"/>
    <property type="match status" value="1"/>
</dbReference>
<name>A0A8U0A0N1_9EURY</name>
<dbReference type="InterPro" id="IPR014729">
    <property type="entry name" value="Rossmann-like_a/b/a_fold"/>
</dbReference>
<dbReference type="Proteomes" id="UP000831768">
    <property type="component" value="Chromosome"/>
</dbReference>
<dbReference type="Gene3D" id="3.40.50.620">
    <property type="entry name" value="HUPs"/>
    <property type="match status" value="1"/>
</dbReference>
<sequence>MEIDTVLVPIAETDTVPYVVAHAVAIAEQYEAGIHMLYVLDSDATDTDALSQQLMEATRAATDDITIPLSHSIIYGFSTEYLTHHPGSVVLDASNDIGADFIVIPRERSPNALGQAADYVVQYATAPVLSV</sequence>
<dbReference type="Pfam" id="PF00582">
    <property type="entry name" value="Usp"/>
    <property type="match status" value="1"/>
</dbReference>
<proteinExistence type="predicted"/>
<feature type="domain" description="UspA" evidence="1">
    <location>
        <begin position="4"/>
        <end position="130"/>
    </location>
</feature>
<evidence type="ECO:0000313" key="2">
    <source>
        <dbReference type="EMBL" id="UPM41988.1"/>
    </source>
</evidence>
<accession>A0A8U0A0N1</accession>
<gene>
    <name evidence="2" type="ORF">MW046_08390</name>
</gene>
<dbReference type="EMBL" id="CP096019">
    <property type="protein sequence ID" value="UPM41988.1"/>
    <property type="molecule type" value="Genomic_DNA"/>
</dbReference>
<dbReference type="GeneID" id="71928059"/>
<dbReference type="InterPro" id="IPR006016">
    <property type="entry name" value="UspA"/>
</dbReference>
<dbReference type="RefSeq" id="WP_247992667.1">
    <property type="nucleotide sequence ID" value="NZ_CP096019.1"/>
</dbReference>
<organism evidence="2 3">
    <name type="scientific">Halocatena salina</name>
    <dbReference type="NCBI Taxonomy" id="2934340"/>
    <lineage>
        <taxon>Archaea</taxon>
        <taxon>Methanobacteriati</taxon>
        <taxon>Methanobacteriota</taxon>
        <taxon>Stenosarchaea group</taxon>
        <taxon>Halobacteria</taxon>
        <taxon>Halobacteriales</taxon>
        <taxon>Natronomonadaceae</taxon>
        <taxon>Halocatena</taxon>
    </lineage>
</organism>
<reference evidence="2" key="1">
    <citation type="submission" date="2022-04" db="EMBL/GenBank/DDBJ databases">
        <title>Halocatena sp. nov., isolated from a salt lake.</title>
        <authorList>
            <person name="Cui H.-L."/>
        </authorList>
    </citation>
    <scope>NUCLEOTIDE SEQUENCE</scope>
    <source>
        <strain evidence="2">AD-1</strain>
    </source>
</reference>
<dbReference type="CDD" id="cd00293">
    <property type="entry name" value="USP-like"/>
    <property type="match status" value="1"/>
</dbReference>
<dbReference type="KEGG" id="haad:MW046_08390"/>